<comment type="caution">
    <text evidence="1">The sequence shown here is derived from an EMBL/GenBank/DDBJ whole genome shotgun (WGS) entry which is preliminary data.</text>
</comment>
<accession>A0A286U1A8</accession>
<sequence>MKQVFRLCCNQYSGTKRVGLCIALTIGSLLFITDYCKGQASDQPVEYETPGVIDAYEILPPNLLEGKDFWMGRRVVSYGLNNRYTINSHFGKFEANGEEMLHGYHTHVKPIKELVPVRKFAVGYTSDQTVVATFPIDLLYWTELADLGSTALVKLDLTGRPIKKTELWFTGSVTLRAMQELNARGLVINERAGEVLMPVTDQ</sequence>
<dbReference type="AlphaFoldDB" id="A0A286U1A8"/>
<proteinExistence type="predicted"/>
<dbReference type="Proteomes" id="UP000218542">
    <property type="component" value="Unassembled WGS sequence"/>
</dbReference>
<protein>
    <submittedName>
        <fullName evidence="1">Glycerol-3-phosphate dehydrogenase</fullName>
    </submittedName>
</protein>
<dbReference type="RefSeq" id="WP_096895293.1">
    <property type="nucleotide sequence ID" value="NZ_BAOS01000028.1"/>
</dbReference>
<evidence type="ECO:0000313" key="1">
    <source>
        <dbReference type="EMBL" id="GAX61919.1"/>
    </source>
</evidence>
<dbReference type="OrthoDB" id="179504at2"/>
<dbReference type="EMBL" id="BAOS01000028">
    <property type="protein sequence ID" value="GAX61919.1"/>
    <property type="molecule type" value="Genomic_DNA"/>
</dbReference>
<name>A0A286U1A8_9BACT</name>
<keyword evidence="2" id="KW-1185">Reference proteome</keyword>
<reference evidence="2" key="1">
    <citation type="journal article" date="2017" name="Environ. Microbiol. Rep.">
        <title>Genetic Diversity of Marine Anaerobic Ammonium-Oxidizing Bacteria as Revealed by Genomic and Proteomic Analyses of 'Candidatus Scalindua japonica'.</title>
        <authorList>
            <person name="Oshiki M."/>
            <person name="Mizuto K."/>
            <person name="Kimura Z."/>
            <person name="Kindaichi T."/>
            <person name="Satoh H."/>
            <person name="Okabe S."/>
        </authorList>
    </citation>
    <scope>NUCLEOTIDE SEQUENCE [LARGE SCALE GENOMIC DNA]</scope>
    <source>
        <strain evidence="2">husup-a2</strain>
    </source>
</reference>
<gene>
    <name evidence="1" type="ORF">SCALIN_C28_0121</name>
</gene>
<organism evidence="1 2">
    <name type="scientific">Candidatus Scalindua japonica</name>
    <dbReference type="NCBI Taxonomy" id="1284222"/>
    <lineage>
        <taxon>Bacteria</taxon>
        <taxon>Pseudomonadati</taxon>
        <taxon>Planctomycetota</taxon>
        <taxon>Candidatus Brocadiia</taxon>
        <taxon>Candidatus Brocadiales</taxon>
        <taxon>Candidatus Scalinduaceae</taxon>
        <taxon>Candidatus Scalindua</taxon>
    </lineage>
</organism>
<evidence type="ECO:0000313" key="2">
    <source>
        <dbReference type="Proteomes" id="UP000218542"/>
    </source>
</evidence>